<dbReference type="InterPro" id="IPR054075">
    <property type="entry name" value="Gp53-like_C"/>
</dbReference>
<feature type="domain" description="Putative tail fiber protein gp53-like C-terminal" evidence="1">
    <location>
        <begin position="24"/>
        <end position="109"/>
    </location>
</feature>
<sequence>MSAIAQPLISARIALALSQVEYQRLPSGLIKQWGVGTTDSGGTVAITFPIAFPTALRQVVATDQSAAATANNAHIVSTMNRTSSGFTAITCRYDGTLNSSAFSYIAIGN</sequence>
<organism evidence="2 3">
    <name type="scientific">Gemmobacter aquaticus</name>
    <dbReference type="NCBI Taxonomy" id="490185"/>
    <lineage>
        <taxon>Bacteria</taxon>
        <taxon>Pseudomonadati</taxon>
        <taxon>Pseudomonadota</taxon>
        <taxon>Alphaproteobacteria</taxon>
        <taxon>Rhodobacterales</taxon>
        <taxon>Paracoccaceae</taxon>
        <taxon>Gemmobacter</taxon>
    </lineage>
</organism>
<reference evidence="2 3" key="1">
    <citation type="journal article" date="2014" name="Int. J. Syst. Evol. Microbiol.">
        <title>Complete genome sequence of Corynebacterium casei LMG S-19264T (=DSM 44701T), isolated from a smear-ripened cheese.</title>
        <authorList>
            <consortium name="US DOE Joint Genome Institute (JGI-PGF)"/>
            <person name="Walter F."/>
            <person name="Albersmeier A."/>
            <person name="Kalinowski J."/>
            <person name="Ruckert C."/>
        </authorList>
    </citation>
    <scope>NUCLEOTIDE SEQUENCE [LARGE SCALE GENOMIC DNA]</scope>
    <source>
        <strain evidence="2 3">CGMCC 1.7029</strain>
    </source>
</reference>
<name>A0A917YNF5_9RHOB</name>
<keyword evidence="3" id="KW-1185">Reference proteome</keyword>
<protein>
    <recommendedName>
        <fullName evidence="1">Putative tail fiber protein gp53-like C-terminal domain-containing protein</fullName>
    </recommendedName>
</protein>
<comment type="caution">
    <text evidence="2">The sequence shown here is derived from an EMBL/GenBank/DDBJ whole genome shotgun (WGS) entry which is preliminary data.</text>
</comment>
<evidence type="ECO:0000313" key="3">
    <source>
        <dbReference type="Proteomes" id="UP000598196"/>
    </source>
</evidence>
<dbReference type="EMBL" id="BMLP01000018">
    <property type="protein sequence ID" value="GGO39233.1"/>
    <property type="molecule type" value="Genomic_DNA"/>
</dbReference>
<dbReference type="Pfam" id="PF21882">
    <property type="entry name" value="Gp53-like_C"/>
    <property type="match status" value="1"/>
</dbReference>
<dbReference type="OrthoDB" id="9810174at2"/>
<evidence type="ECO:0000313" key="2">
    <source>
        <dbReference type="EMBL" id="GGO39233.1"/>
    </source>
</evidence>
<dbReference type="AlphaFoldDB" id="A0A917YNF5"/>
<dbReference type="RefSeq" id="WP_146284764.1">
    <property type="nucleotide sequence ID" value="NZ_BMLP01000018.1"/>
</dbReference>
<accession>A0A917YNF5</accession>
<gene>
    <name evidence="2" type="ORF">GCM10010991_37780</name>
</gene>
<evidence type="ECO:0000259" key="1">
    <source>
        <dbReference type="Pfam" id="PF21882"/>
    </source>
</evidence>
<dbReference type="Proteomes" id="UP000598196">
    <property type="component" value="Unassembled WGS sequence"/>
</dbReference>
<proteinExistence type="predicted"/>
<dbReference type="Gene3D" id="2.60.40.3940">
    <property type="match status" value="1"/>
</dbReference>